<keyword evidence="3" id="KW-1185">Reference proteome</keyword>
<dbReference type="EMBL" id="AGNL01001411">
    <property type="protein sequence ID" value="EJK77017.1"/>
    <property type="molecule type" value="Genomic_DNA"/>
</dbReference>
<evidence type="ECO:0000313" key="3">
    <source>
        <dbReference type="Proteomes" id="UP000266841"/>
    </source>
</evidence>
<feature type="compositionally biased region" description="Basic and acidic residues" evidence="1">
    <location>
        <begin position="198"/>
        <end position="216"/>
    </location>
</feature>
<protein>
    <submittedName>
        <fullName evidence="2">Uncharacterized protein</fullName>
    </submittedName>
</protein>
<feature type="compositionally biased region" description="Polar residues" evidence="1">
    <location>
        <begin position="102"/>
        <end position="113"/>
    </location>
</feature>
<organism evidence="2 3">
    <name type="scientific">Thalassiosira oceanica</name>
    <name type="common">Marine diatom</name>
    <dbReference type="NCBI Taxonomy" id="159749"/>
    <lineage>
        <taxon>Eukaryota</taxon>
        <taxon>Sar</taxon>
        <taxon>Stramenopiles</taxon>
        <taxon>Ochrophyta</taxon>
        <taxon>Bacillariophyta</taxon>
        <taxon>Coscinodiscophyceae</taxon>
        <taxon>Thalassiosirophycidae</taxon>
        <taxon>Thalassiosirales</taxon>
        <taxon>Thalassiosiraceae</taxon>
        <taxon>Thalassiosira</taxon>
    </lineage>
</organism>
<reference evidence="2 3" key="1">
    <citation type="journal article" date="2012" name="Genome Biol.">
        <title>Genome and low-iron response of an oceanic diatom adapted to chronic iron limitation.</title>
        <authorList>
            <person name="Lommer M."/>
            <person name="Specht M."/>
            <person name="Roy A.S."/>
            <person name="Kraemer L."/>
            <person name="Andreson R."/>
            <person name="Gutowska M.A."/>
            <person name="Wolf J."/>
            <person name="Bergner S.V."/>
            <person name="Schilhabel M.B."/>
            <person name="Klostermeier U.C."/>
            <person name="Beiko R.G."/>
            <person name="Rosenstiel P."/>
            <person name="Hippler M."/>
            <person name="Laroche J."/>
        </authorList>
    </citation>
    <scope>NUCLEOTIDE SEQUENCE [LARGE SCALE GENOMIC DNA]</scope>
    <source>
        <strain evidence="2 3">CCMP1005</strain>
    </source>
</reference>
<feature type="region of interest" description="Disordered" evidence="1">
    <location>
        <begin position="27"/>
        <end position="113"/>
    </location>
</feature>
<accession>K0TR17</accession>
<feature type="non-terminal residue" evidence="2">
    <location>
        <position position="216"/>
    </location>
</feature>
<feature type="region of interest" description="Disordered" evidence="1">
    <location>
        <begin position="133"/>
        <end position="216"/>
    </location>
</feature>
<gene>
    <name evidence="2" type="ORF">THAOC_01181</name>
</gene>
<evidence type="ECO:0000313" key="2">
    <source>
        <dbReference type="EMBL" id="EJK77017.1"/>
    </source>
</evidence>
<feature type="compositionally biased region" description="Low complexity" evidence="1">
    <location>
        <begin position="64"/>
        <end position="90"/>
    </location>
</feature>
<proteinExistence type="predicted"/>
<evidence type="ECO:0000256" key="1">
    <source>
        <dbReference type="SAM" id="MobiDB-lite"/>
    </source>
</evidence>
<feature type="compositionally biased region" description="Polar residues" evidence="1">
    <location>
        <begin position="27"/>
        <end position="39"/>
    </location>
</feature>
<comment type="caution">
    <text evidence="2">The sequence shown here is derived from an EMBL/GenBank/DDBJ whole genome shotgun (WGS) entry which is preliminary data.</text>
</comment>
<name>K0TR17_THAOC</name>
<sequence>MFDNYPGAGMDVLAIPMSAAAAAELVSNGSASDNTSAANDNEEQARPNGGADCNVSNNDVRMSPLLGGRRPRQQQRLVSWSSRWSVRLNDPPLPNLPDLDSESGSSGLPLSATRMSDTFDKEDLIQPDETFAADNKQADRGKHKPCSFLPGSVPSSSRNGGDDETVCTTEDILDSQDADGGRDDNNENTAGGNGASKARIEELEAENYAKDERMKA</sequence>
<dbReference type="Proteomes" id="UP000266841">
    <property type="component" value="Unassembled WGS sequence"/>
</dbReference>
<dbReference type="AlphaFoldDB" id="K0TR17"/>